<dbReference type="AlphaFoldDB" id="A0A162TE49"/>
<keyword evidence="1" id="KW-0472">Membrane</keyword>
<evidence type="ECO:0000313" key="2">
    <source>
        <dbReference type="EMBL" id="OAG93938.1"/>
    </source>
</evidence>
<protein>
    <submittedName>
        <fullName evidence="3">Uncharacterized protein</fullName>
    </submittedName>
</protein>
<gene>
    <name evidence="2" type="ORF">AYW79_07875</name>
    <name evidence="3" type="ORF">B2M26_05955</name>
</gene>
<evidence type="ECO:0000256" key="1">
    <source>
        <dbReference type="SAM" id="Phobius"/>
    </source>
</evidence>
<evidence type="ECO:0000313" key="5">
    <source>
        <dbReference type="Proteomes" id="UP000190229"/>
    </source>
</evidence>
<dbReference type="RefSeq" id="WP_067564190.1">
    <property type="nucleotide sequence ID" value="NZ_LSUQ01000019.1"/>
</dbReference>
<dbReference type="EMBL" id="LSUQ01000019">
    <property type="protein sequence ID" value="OAG93938.1"/>
    <property type="molecule type" value="Genomic_DNA"/>
</dbReference>
<keyword evidence="1" id="KW-0812">Transmembrane</keyword>
<dbReference type="Proteomes" id="UP000190229">
    <property type="component" value="Unassembled WGS sequence"/>
</dbReference>
<evidence type="ECO:0000313" key="4">
    <source>
        <dbReference type="Proteomes" id="UP000077421"/>
    </source>
</evidence>
<reference evidence="2 4" key="1">
    <citation type="submission" date="2016-02" db="EMBL/GenBank/DDBJ databases">
        <title>Draft genome sequence of Acidibacillus ferrooxidans SLC66.</title>
        <authorList>
            <person name="Oliveira G."/>
            <person name="Nancucheo I."/>
            <person name="Dall'Agnol H."/>
            <person name="Johnson B."/>
            <person name="Oliveira R."/>
            <person name="Nunes G.L."/>
            <person name="Tzotzos G."/>
            <person name="Orellana S.C."/>
            <person name="Salim A.C."/>
            <person name="Araujo F.M."/>
        </authorList>
    </citation>
    <scope>NUCLEOTIDE SEQUENCE [LARGE SCALE GENOMIC DNA]</scope>
    <source>
        <strain evidence="2 4">SLC66</strain>
    </source>
</reference>
<organism evidence="3 5">
    <name type="scientific">Ferroacidibacillus organovorans</name>
    <dbReference type="NCBI Taxonomy" id="1765683"/>
    <lineage>
        <taxon>Bacteria</taxon>
        <taxon>Bacillati</taxon>
        <taxon>Bacillota</taxon>
        <taxon>Bacilli</taxon>
        <taxon>Bacillales</taxon>
        <taxon>Alicyclobacillaceae</taxon>
        <taxon>Ferroacidibacillus</taxon>
    </lineage>
</organism>
<keyword evidence="5" id="KW-1185">Reference proteome</keyword>
<feature type="transmembrane region" description="Helical" evidence="1">
    <location>
        <begin position="12"/>
        <end position="35"/>
    </location>
</feature>
<dbReference type="EMBL" id="MWPS01000016">
    <property type="protein sequence ID" value="OPG16419.1"/>
    <property type="molecule type" value="Genomic_DNA"/>
</dbReference>
<keyword evidence="1" id="KW-1133">Transmembrane helix</keyword>
<comment type="caution">
    <text evidence="3">The sequence shown here is derived from an EMBL/GenBank/DDBJ whole genome shotgun (WGS) entry which is preliminary data.</text>
</comment>
<sequence>MDRSTYHEEGSTFLAVLVSIVMLTVLLTAFFGLTVQQMMYSNQLKNHEQALSNARSGYLSAYHELQTLWNAVSTNGNFPSLSVARANLLAVESTWMSWASQINTEQREFHLTIAYGPRSLSANVSSVIFDQMELKVTGYSGNMSNTLQGTVSFSGMLPSLDDVIYTPGNLNITGGPELEGNVAVGGTLYLKQSMSSALPYLAAPYSLAVGKQVDLLNEAIEVPLSVSTLPKYFAGVTQVNSFPSFSPPSVLSIIQQEAAKLTSEADVLYLGHAHEVSNSLRDRFIVSSDGVKTRSRKFTIDQPLYVQGNLIISKGTTVTFRKPIYVTGKLIVQGNLNADDAIFVNGSSDFSNLAQRGNDQGNTVRLELFSNGSIKISPTRVKRKGDESAIILHAFFASASTVSITNASGKFSLYGGIEAQNVILEAGAKQRHGVFSHDGGTTINHTRDASPSRNLVLVYDRRFVTNPVTGTSQFSTLILQPMAQPALLP</sequence>
<dbReference type="OrthoDB" id="2990036at2"/>
<dbReference type="Proteomes" id="UP000077421">
    <property type="component" value="Unassembled WGS sequence"/>
</dbReference>
<name>A0A162TE49_9BACL</name>
<proteinExistence type="predicted"/>
<dbReference type="STRING" id="1765683.B2M26_05955"/>
<evidence type="ECO:0000313" key="3">
    <source>
        <dbReference type="EMBL" id="OPG16419.1"/>
    </source>
</evidence>
<accession>A0A162TE49</accession>
<reference evidence="3 5" key="2">
    <citation type="submission" date="2017-02" db="EMBL/GenBank/DDBJ databases">
        <title>Draft genome of Acidibacillus ferrooxidans Huett2.</title>
        <authorList>
            <person name="Schopf S."/>
        </authorList>
    </citation>
    <scope>NUCLEOTIDE SEQUENCE [LARGE SCALE GENOMIC DNA]</scope>
    <source>
        <strain evidence="3 5">Huett2</strain>
    </source>
</reference>